<dbReference type="EMBL" id="JAGEUA010000010">
    <property type="protein sequence ID" value="KAL0963584.1"/>
    <property type="molecule type" value="Genomic_DNA"/>
</dbReference>
<evidence type="ECO:0000256" key="2">
    <source>
        <dbReference type="ARBA" id="ARBA00004629"/>
    </source>
</evidence>
<dbReference type="Proteomes" id="UP001557470">
    <property type="component" value="Unassembled WGS sequence"/>
</dbReference>
<keyword evidence="5" id="KW-0963">Cytoplasm</keyword>
<gene>
    <name evidence="14" type="ORF">UPYG_G00308250</name>
</gene>
<protein>
    <recommendedName>
        <fullName evidence="16">Spindle and kinetochore-associated protein 3</fullName>
    </recommendedName>
</protein>
<evidence type="ECO:0000256" key="3">
    <source>
        <dbReference type="ARBA" id="ARBA00007716"/>
    </source>
</evidence>
<evidence type="ECO:0000256" key="6">
    <source>
        <dbReference type="ARBA" id="ARBA00022618"/>
    </source>
</evidence>
<dbReference type="PANTHER" id="PTHR48118:SF1">
    <property type="entry name" value="SPINDLE AND KINETOCHORE-ASSOCIATED PROTEIN 3"/>
    <property type="match status" value="1"/>
</dbReference>
<dbReference type="GO" id="GO:0051301">
    <property type="term" value="P:cell division"/>
    <property type="evidence" value="ECO:0007669"/>
    <property type="project" value="UniProtKB-KW"/>
</dbReference>
<accession>A0ABD0VYY7</accession>
<keyword evidence="6" id="KW-0132">Cell division</keyword>
<evidence type="ECO:0000256" key="12">
    <source>
        <dbReference type="ARBA" id="ARBA00023328"/>
    </source>
</evidence>
<keyword evidence="7" id="KW-0493">Microtubule</keyword>
<dbReference type="InterPro" id="IPR033341">
    <property type="entry name" value="SKA3"/>
</dbReference>
<comment type="subcellular location">
    <subcellularLocation>
        <location evidence="2">Chromosome</location>
        <location evidence="2">Centromere</location>
        <location evidence="2">Kinetochore</location>
    </subcellularLocation>
    <subcellularLocation>
        <location evidence="1">Cytoplasm</location>
        <location evidence="1">Cytoskeleton</location>
        <location evidence="1">Spindle</location>
    </subcellularLocation>
</comment>
<comment type="similarity">
    <text evidence="3">Belongs to the SKA3 family.</text>
</comment>
<evidence type="ECO:0008006" key="16">
    <source>
        <dbReference type="Google" id="ProtNLM"/>
    </source>
</evidence>
<evidence type="ECO:0000256" key="11">
    <source>
        <dbReference type="ARBA" id="ARBA00023306"/>
    </source>
</evidence>
<keyword evidence="8" id="KW-0498">Mitosis</keyword>
<dbReference type="GO" id="GO:0000776">
    <property type="term" value="C:kinetochore"/>
    <property type="evidence" value="ECO:0007669"/>
    <property type="project" value="UniProtKB-KW"/>
</dbReference>
<evidence type="ECO:0000313" key="14">
    <source>
        <dbReference type="EMBL" id="KAL0963584.1"/>
    </source>
</evidence>
<dbReference type="PANTHER" id="PTHR48118">
    <property type="entry name" value="SPINDLE AND KINETOCHORE-ASSOCIATED PROTEIN 3"/>
    <property type="match status" value="1"/>
</dbReference>
<dbReference type="GO" id="GO:0005874">
    <property type="term" value="C:microtubule"/>
    <property type="evidence" value="ECO:0007669"/>
    <property type="project" value="UniProtKB-KW"/>
</dbReference>
<proteinExistence type="inferred from homology"/>
<name>A0ABD0VYY7_UMBPY</name>
<evidence type="ECO:0000313" key="15">
    <source>
        <dbReference type="Proteomes" id="UP001557470"/>
    </source>
</evidence>
<comment type="caution">
    <text evidence="14">The sequence shown here is derived from an EMBL/GenBank/DDBJ whole genome shotgun (WGS) entry which is preliminary data.</text>
</comment>
<keyword evidence="9" id="KW-0995">Kinetochore</keyword>
<evidence type="ECO:0000256" key="13">
    <source>
        <dbReference type="SAM" id="MobiDB-lite"/>
    </source>
</evidence>
<evidence type="ECO:0000256" key="1">
    <source>
        <dbReference type="ARBA" id="ARBA00004186"/>
    </source>
</evidence>
<evidence type="ECO:0000256" key="8">
    <source>
        <dbReference type="ARBA" id="ARBA00022776"/>
    </source>
</evidence>
<evidence type="ECO:0000256" key="9">
    <source>
        <dbReference type="ARBA" id="ARBA00022838"/>
    </source>
</evidence>
<dbReference type="Gene3D" id="6.10.250.1400">
    <property type="match status" value="1"/>
</dbReference>
<organism evidence="14 15">
    <name type="scientific">Umbra pygmaea</name>
    <name type="common">Eastern mudminnow</name>
    <dbReference type="NCBI Taxonomy" id="75934"/>
    <lineage>
        <taxon>Eukaryota</taxon>
        <taxon>Metazoa</taxon>
        <taxon>Chordata</taxon>
        <taxon>Craniata</taxon>
        <taxon>Vertebrata</taxon>
        <taxon>Euteleostomi</taxon>
        <taxon>Actinopterygii</taxon>
        <taxon>Neopterygii</taxon>
        <taxon>Teleostei</taxon>
        <taxon>Protacanthopterygii</taxon>
        <taxon>Esociformes</taxon>
        <taxon>Umbridae</taxon>
        <taxon>Umbra</taxon>
    </lineage>
</organism>
<keyword evidence="10" id="KW-0206">Cytoskeleton</keyword>
<keyword evidence="15" id="KW-1185">Reference proteome</keyword>
<evidence type="ECO:0000256" key="4">
    <source>
        <dbReference type="ARBA" id="ARBA00022454"/>
    </source>
</evidence>
<keyword evidence="12" id="KW-0137">Centromere</keyword>
<keyword evidence="4" id="KW-0158">Chromosome</keyword>
<dbReference type="GO" id="GO:0005819">
    <property type="term" value="C:spindle"/>
    <property type="evidence" value="ECO:0007669"/>
    <property type="project" value="UniProtKB-SubCell"/>
</dbReference>
<dbReference type="AlphaFoldDB" id="A0ABD0VYY7"/>
<keyword evidence="11" id="KW-0131">Cell cycle</keyword>
<sequence>MDPSARFFGKLRNLAINLETETASLQQEYQNDNADRSINGAVGVLHELNSEVRSLKGQVKKQLQLQHTEISEVRSFIANCMVLKQRTTEDIQRLRTHFEKYGYKEPEDTQKSTGPTGQVTDILGEAGEGAQFAGEDRQLSPMTSPKIPHLPSVDPLRTPQLSDFGLSEIHLKRAFGGSPLSYNEIPTPIMTFPQPSVVQAMQLPMPKTPKCTLRMDEDDVDLQTPRMVDFGLSENTVCLNNDFTMDLQRRKPPKPLGTSGSSGLEVMSQRPAHDLSTPPSNSIMDEATTESIRPLVSNSQTTPELPAFQTPYINRLLGSRKGEKDAQLDEEHPIFNTGSKDNPTQEMPNLQSFLGNSLPFNTGDGASLTGMEIGEPPVLDLDGPTQTFNLGTPHLRGHCSEPTTPEMPDLSSVTLDIFKLISHTKELPTAIIQPTMKQSNIAVGKENRAQSLAVVSEMEFLNLPRYLRQIPLSSLNQAIQKINRAVEDEVLGGAVEPAGFLKEELINIVGVGTKARIYIVCLTELKRLELVQGGTGAVYKVLPQTHV</sequence>
<reference evidence="14 15" key="1">
    <citation type="submission" date="2024-06" db="EMBL/GenBank/DDBJ databases">
        <authorList>
            <person name="Pan Q."/>
            <person name="Wen M."/>
            <person name="Jouanno E."/>
            <person name="Zahm M."/>
            <person name="Klopp C."/>
            <person name="Cabau C."/>
            <person name="Louis A."/>
            <person name="Berthelot C."/>
            <person name="Parey E."/>
            <person name="Roest Crollius H."/>
            <person name="Montfort J."/>
            <person name="Robinson-Rechavi M."/>
            <person name="Bouchez O."/>
            <person name="Lampietro C."/>
            <person name="Lopez Roques C."/>
            <person name="Donnadieu C."/>
            <person name="Postlethwait J."/>
            <person name="Bobe J."/>
            <person name="Verreycken H."/>
            <person name="Guiguen Y."/>
        </authorList>
    </citation>
    <scope>NUCLEOTIDE SEQUENCE [LARGE SCALE GENOMIC DNA]</scope>
    <source>
        <strain evidence="14">Up_M1</strain>
        <tissue evidence="14">Testis</tissue>
    </source>
</reference>
<evidence type="ECO:0000256" key="7">
    <source>
        <dbReference type="ARBA" id="ARBA00022701"/>
    </source>
</evidence>
<evidence type="ECO:0000256" key="10">
    <source>
        <dbReference type="ARBA" id="ARBA00023212"/>
    </source>
</evidence>
<evidence type="ECO:0000256" key="5">
    <source>
        <dbReference type="ARBA" id="ARBA00022490"/>
    </source>
</evidence>
<feature type="region of interest" description="Disordered" evidence="13">
    <location>
        <begin position="248"/>
        <end position="281"/>
    </location>
</feature>